<organism evidence="2">
    <name type="scientific">Salmonella enterica</name>
    <name type="common">Salmonella choleraesuis</name>
    <dbReference type="NCBI Taxonomy" id="28901"/>
    <lineage>
        <taxon>Bacteria</taxon>
        <taxon>Pseudomonadati</taxon>
        <taxon>Pseudomonadota</taxon>
        <taxon>Gammaproteobacteria</taxon>
        <taxon>Enterobacterales</taxon>
        <taxon>Enterobacteriaceae</taxon>
        <taxon>Salmonella</taxon>
    </lineage>
</organism>
<dbReference type="EMBL" id="DAAXRP010000019">
    <property type="protein sequence ID" value="HAG2284108.1"/>
    <property type="molecule type" value="Genomic_DNA"/>
</dbReference>
<evidence type="ECO:0000256" key="1">
    <source>
        <dbReference type="SAM" id="Coils"/>
    </source>
</evidence>
<dbReference type="HAMAP" id="MF_04137">
    <property type="entry name" value="I_SPANIN_LAMBDA"/>
    <property type="match status" value="1"/>
</dbReference>
<sequence length="154" mass="16964">MNSVATGVIASLLIVAAALAWTTERYHGNAVRYKDQRDTATHNLKLANETIDDMEVRQRDVAVLDAKYTQELADAKAENDALRDDVAAGRRRLYVNATCPAAVRKTTAAPGMDHAASATLTANAERNYWRLRDGIATVTKQIEGAQDYIRTQCR</sequence>
<name>A0A759YNY6_SALER</name>
<dbReference type="Pfam" id="PF03245">
    <property type="entry name" value="Phage_lysis"/>
    <property type="match status" value="1"/>
</dbReference>
<protein>
    <submittedName>
        <fullName evidence="2">Lysis protein</fullName>
    </submittedName>
</protein>
<evidence type="ECO:0000313" key="2">
    <source>
        <dbReference type="EMBL" id="HAG2284108.1"/>
    </source>
</evidence>
<keyword evidence="1" id="KW-0175">Coiled coil</keyword>
<dbReference type="InterPro" id="IPR004929">
    <property type="entry name" value="I-spanin"/>
</dbReference>
<accession>A0A759YNY6</accession>
<comment type="caution">
    <text evidence="2">The sequence shown here is derived from an EMBL/GenBank/DDBJ whole genome shotgun (WGS) entry which is preliminary data.</text>
</comment>
<dbReference type="AlphaFoldDB" id="A0A759YNY6"/>
<reference evidence="2" key="1">
    <citation type="journal article" date="2018" name="Genome Biol.">
        <title>SKESA: strategic k-mer extension for scrupulous assemblies.</title>
        <authorList>
            <person name="Souvorov A."/>
            <person name="Agarwala R."/>
            <person name="Lipman D.J."/>
        </authorList>
    </citation>
    <scope>NUCLEOTIDE SEQUENCE</scope>
    <source>
        <strain evidence="2">MA.CK_94/00001630</strain>
    </source>
</reference>
<dbReference type="GO" id="GO:0044659">
    <property type="term" value="P:viral release from host cell by cytolysis"/>
    <property type="evidence" value="ECO:0007669"/>
    <property type="project" value="InterPro"/>
</dbReference>
<proteinExistence type="inferred from homology"/>
<reference evidence="2" key="2">
    <citation type="submission" date="2020-02" db="EMBL/GenBank/DDBJ databases">
        <authorList>
            <consortium name="NCBI Pathogen Detection Project"/>
        </authorList>
    </citation>
    <scope>NUCLEOTIDE SEQUENCE</scope>
    <source>
        <strain evidence="2">MA.CK_94/00001630</strain>
    </source>
</reference>
<gene>
    <name evidence="2" type="ORF">G8W61_004473</name>
</gene>
<feature type="coiled-coil region" evidence="1">
    <location>
        <begin position="65"/>
        <end position="92"/>
    </location>
</feature>